<evidence type="ECO:0000313" key="2">
    <source>
        <dbReference type="EMBL" id="MEL1243657.1"/>
    </source>
</evidence>
<sequence>MKKIFCSLMLFVFMTTAFAQKITEKDLSGTWKLTAFEANGMTINYKTSDIILSPKMKEKYGDKAETFRKMMVEELKKNKPKQQELFFEDGIKVIFRKENEEPLSWHYYIFEKEGVEYLQMNGGDFMMTMSGKALVLSGKEGDGMEIIMTYEKTSEKK</sequence>
<evidence type="ECO:0000313" key="3">
    <source>
        <dbReference type="Proteomes" id="UP001464555"/>
    </source>
</evidence>
<comment type="caution">
    <text evidence="2">The sequence shown here is derived from an EMBL/GenBank/DDBJ whole genome shotgun (WGS) entry which is preliminary data.</text>
</comment>
<keyword evidence="3" id="KW-1185">Reference proteome</keyword>
<evidence type="ECO:0008006" key="4">
    <source>
        <dbReference type="Google" id="ProtNLM"/>
    </source>
</evidence>
<accession>A0ABU9HUM0</accession>
<gene>
    <name evidence="2" type="ORF">AAEO56_05245</name>
</gene>
<feature type="chain" id="PRO_5047378174" description="Lipocalin-like domain-containing protein" evidence="1">
    <location>
        <begin position="20"/>
        <end position="157"/>
    </location>
</feature>
<organism evidence="2 3">
    <name type="scientific">Flavobacterium arundinis</name>
    <dbReference type="NCBI Taxonomy" id="3139143"/>
    <lineage>
        <taxon>Bacteria</taxon>
        <taxon>Pseudomonadati</taxon>
        <taxon>Bacteroidota</taxon>
        <taxon>Flavobacteriia</taxon>
        <taxon>Flavobacteriales</taxon>
        <taxon>Flavobacteriaceae</taxon>
        <taxon>Flavobacterium</taxon>
    </lineage>
</organism>
<keyword evidence="1" id="KW-0732">Signal</keyword>
<dbReference type="Proteomes" id="UP001464555">
    <property type="component" value="Unassembled WGS sequence"/>
</dbReference>
<name>A0ABU9HUM0_9FLAO</name>
<proteinExistence type="predicted"/>
<evidence type="ECO:0000256" key="1">
    <source>
        <dbReference type="SAM" id="SignalP"/>
    </source>
</evidence>
<reference evidence="2 3" key="1">
    <citation type="submission" date="2024-04" db="EMBL/GenBank/DDBJ databases">
        <title>Flavobacterium sp. DGU11 16S ribosomal RNA gene Genome sequencing and assembly.</title>
        <authorList>
            <person name="Park S."/>
        </authorList>
    </citation>
    <scope>NUCLEOTIDE SEQUENCE [LARGE SCALE GENOMIC DNA]</scope>
    <source>
        <strain evidence="2 3">DGU11</strain>
    </source>
</reference>
<dbReference type="EMBL" id="JBBYHR010000002">
    <property type="protein sequence ID" value="MEL1243657.1"/>
    <property type="molecule type" value="Genomic_DNA"/>
</dbReference>
<dbReference type="RefSeq" id="WP_341695972.1">
    <property type="nucleotide sequence ID" value="NZ_JBBYHR010000002.1"/>
</dbReference>
<feature type="signal peptide" evidence="1">
    <location>
        <begin position="1"/>
        <end position="19"/>
    </location>
</feature>
<protein>
    <recommendedName>
        <fullName evidence="4">Lipocalin-like domain-containing protein</fullName>
    </recommendedName>
</protein>